<feature type="binding site" description="axial binding residue" evidence="16">
    <location>
        <position position="66"/>
    </location>
    <ligand>
        <name>heme b</name>
        <dbReference type="ChEBI" id="CHEBI:60344"/>
        <label>2</label>
    </ligand>
    <ligandPart>
        <name>Fe</name>
        <dbReference type="ChEBI" id="CHEBI:18248"/>
    </ligandPart>
</feature>
<comment type="catalytic activity">
    <reaction evidence="14">
        <text>nitrate + a quinol = a quinone + nitrite + H2O</text>
        <dbReference type="Rhea" id="RHEA:56144"/>
        <dbReference type="ChEBI" id="CHEBI:15377"/>
        <dbReference type="ChEBI" id="CHEBI:16301"/>
        <dbReference type="ChEBI" id="CHEBI:17632"/>
        <dbReference type="ChEBI" id="CHEBI:24646"/>
        <dbReference type="ChEBI" id="CHEBI:132124"/>
        <dbReference type="EC" id="1.7.5.1"/>
    </reaction>
</comment>
<dbReference type="SUPFAM" id="SSF103501">
    <property type="entry name" value="Respiratory nitrate reductase 1 gamma chain"/>
    <property type="match status" value="1"/>
</dbReference>
<keyword evidence="20" id="KW-1185">Reference proteome</keyword>
<dbReference type="NCBIfam" id="TIGR00351">
    <property type="entry name" value="narI"/>
    <property type="match status" value="1"/>
</dbReference>
<keyword evidence="9 17" id="KW-1133">Transmembrane helix</keyword>
<dbReference type="GO" id="GO:0009055">
    <property type="term" value="F:electron transfer activity"/>
    <property type="evidence" value="ECO:0007669"/>
    <property type="project" value="TreeGrafter"/>
</dbReference>
<accession>A0AB94IEG9</accession>
<dbReference type="GO" id="GO:0020037">
    <property type="term" value="F:heme binding"/>
    <property type="evidence" value="ECO:0007669"/>
    <property type="project" value="TreeGrafter"/>
</dbReference>
<dbReference type="PANTHER" id="PTHR30598">
    <property type="entry name" value="NITRATE REDUCTASE PRIVATE CHAPERONE, REDOX ENZYME MATURATION PROTEIN REMP FAMILY"/>
    <property type="match status" value="1"/>
</dbReference>
<evidence type="ECO:0000313" key="19">
    <source>
        <dbReference type="EMBL" id="TEA27887.1"/>
    </source>
</evidence>
<dbReference type="GO" id="GO:0005886">
    <property type="term" value="C:plasma membrane"/>
    <property type="evidence" value="ECO:0007669"/>
    <property type="project" value="UniProtKB-SubCell"/>
</dbReference>
<feature type="transmembrane region" description="Helical" evidence="17">
    <location>
        <begin position="12"/>
        <end position="30"/>
    </location>
</feature>
<evidence type="ECO:0000256" key="9">
    <source>
        <dbReference type="ARBA" id="ARBA00022989"/>
    </source>
</evidence>
<evidence type="ECO:0000256" key="7">
    <source>
        <dbReference type="ARBA" id="ARBA00022723"/>
    </source>
</evidence>
<dbReference type="GO" id="GO:0046872">
    <property type="term" value="F:metal ion binding"/>
    <property type="evidence" value="ECO:0007669"/>
    <property type="project" value="UniProtKB-KW"/>
</dbReference>
<name>A0AB94IEG9_9GAMM</name>
<feature type="binding site" description="axial binding residue" evidence="16">
    <location>
        <position position="56"/>
    </location>
    <ligand>
        <name>heme b</name>
        <dbReference type="ChEBI" id="CHEBI:60344"/>
        <label>1</label>
    </ligand>
    <ligandPart>
        <name>Fe</name>
        <dbReference type="ChEBI" id="CHEBI:18248"/>
    </ligandPart>
</feature>
<dbReference type="EC" id="1.7.5.1" evidence="2"/>
<evidence type="ECO:0000313" key="20">
    <source>
        <dbReference type="Proteomes" id="UP000506160"/>
    </source>
</evidence>
<keyword evidence="4" id="KW-1003">Cell membrane</keyword>
<keyword evidence="11 16" id="KW-0408">Iron</keyword>
<evidence type="ECO:0000256" key="6">
    <source>
        <dbReference type="ARBA" id="ARBA00022692"/>
    </source>
</evidence>
<dbReference type="PANTHER" id="PTHR30598:SF3">
    <property type="entry name" value="RESPIRATORY NITRATE REDUCTASE 1 GAMMA CHAIN"/>
    <property type="match status" value="1"/>
</dbReference>
<evidence type="ECO:0000256" key="17">
    <source>
        <dbReference type="SAM" id="Phobius"/>
    </source>
</evidence>
<comment type="caution">
    <text evidence="19">The sequence shown here is derived from an EMBL/GenBank/DDBJ whole genome shotgun (WGS) entry which is preliminary data.</text>
</comment>
<evidence type="ECO:0000256" key="8">
    <source>
        <dbReference type="ARBA" id="ARBA00022982"/>
    </source>
</evidence>
<comment type="subunit">
    <text evidence="15">Dimer of heterotrimers each composed of an alpha, a beta and a gamma chain. Alpha and beta are catalytic chains; gamma chains are involved in binding the enzyme complex to the cytoplasmic membrane.</text>
</comment>
<dbReference type="InterPro" id="IPR023234">
    <property type="entry name" value="NarG-like_domain"/>
</dbReference>
<organism evidence="19 20">
    <name type="scientific">Candidatus Schmidhempelia bombi str. Bimp</name>
    <dbReference type="NCBI Taxonomy" id="1387197"/>
    <lineage>
        <taxon>Bacteria</taxon>
        <taxon>Pseudomonadati</taxon>
        <taxon>Pseudomonadota</taxon>
        <taxon>Gammaproteobacteria</taxon>
        <taxon>Orbales</taxon>
        <taxon>Orbaceae</taxon>
        <taxon>Candidatus Schmidhempelia</taxon>
    </lineage>
</organism>
<keyword evidence="10 19" id="KW-0560">Oxidoreductase</keyword>
<gene>
    <name evidence="19" type="primary">narI</name>
    <name evidence="19" type="ORF">O970_01550</name>
</gene>
<dbReference type="GO" id="GO:0019645">
    <property type="term" value="P:anaerobic electron transport chain"/>
    <property type="evidence" value="ECO:0007669"/>
    <property type="project" value="UniProtKB-ARBA"/>
</dbReference>
<evidence type="ECO:0000256" key="16">
    <source>
        <dbReference type="PIRSR" id="PIRSR603816-1"/>
    </source>
</evidence>
<feature type="transmembrane region" description="Helical" evidence="17">
    <location>
        <begin position="188"/>
        <end position="215"/>
    </location>
</feature>
<reference evidence="19 20" key="1">
    <citation type="journal article" date="2014" name="Appl. Environ. Microbiol.">
        <title>Genomic features of a bumble bee symbiont reflect its host environment.</title>
        <authorList>
            <person name="Martinson V.G."/>
            <person name="Magoc T."/>
            <person name="Koch H."/>
            <person name="Salzberg S.L."/>
            <person name="Moran N.A."/>
        </authorList>
    </citation>
    <scope>NUCLEOTIDE SEQUENCE [LARGE SCALE GENOMIC DNA]</scope>
    <source>
        <strain evidence="19 20">Bimp</strain>
    </source>
</reference>
<dbReference type="GO" id="GO:0042128">
    <property type="term" value="P:nitrate assimilation"/>
    <property type="evidence" value="ECO:0007669"/>
    <property type="project" value="UniProtKB-KW"/>
</dbReference>
<comment type="subcellular location">
    <subcellularLocation>
        <location evidence="1">Cell membrane</location>
        <topology evidence="1">Multi-pass membrane protein</topology>
    </subcellularLocation>
</comment>
<feature type="binding site" description="axial binding residue" evidence="16">
    <location>
        <position position="205"/>
    </location>
    <ligand>
        <name>heme b</name>
        <dbReference type="ChEBI" id="CHEBI:60344"/>
        <label>1</label>
    </ligand>
    <ligandPart>
        <name>Fe</name>
        <dbReference type="ChEBI" id="CHEBI:18248"/>
    </ligandPart>
</feature>
<evidence type="ECO:0000256" key="13">
    <source>
        <dbReference type="ARBA" id="ARBA00023136"/>
    </source>
</evidence>
<evidence type="ECO:0000256" key="2">
    <source>
        <dbReference type="ARBA" id="ARBA00012500"/>
    </source>
</evidence>
<dbReference type="Gene3D" id="1.20.950.20">
    <property type="entry name" value="Transmembrane di-heme cytochromes, Chain C"/>
    <property type="match status" value="1"/>
</dbReference>
<proteinExistence type="predicted"/>
<feature type="binding site" description="axial binding residue" evidence="16">
    <location>
        <position position="187"/>
    </location>
    <ligand>
        <name>heme b</name>
        <dbReference type="ChEBI" id="CHEBI:60344"/>
        <label>2</label>
    </ligand>
    <ligandPart>
        <name>Fe</name>
        <dbReference type="ChEBI" id="CHEBI:18248"/>
    </ligandPart>
</feature>
<sequence>MKFIHSFFFDIYPYLVFTVFLIGSLLRYDYGQYSWRASSSQLLSKKGMRWASNLFHIGIIGIFFGHLVGLLTPHWVYAPLISAHHKQLLAMIAGGIFGMMVLIGGGFLAHRRLANPRIRATSSYADILVILILVVQVCLGLLTIVSSTHHLDGSMMLKLSQWAQQIVTFNGQAAQNLVDVPLIFKLHIILGLTIFLIFPFTRLVHIWSIPLTYLIRRYQIVRTR</sequence>
<dbReference type="Proteomes" id="UP000506160">
    <property type="component" value="Unassembled WGS sequence"/>
</dbReference>
<protein>
    <recommendedName>
        <fullName evidence="2">nitrate reductase (quinone)</fullName>
        <ecNumber evidence="2">1.7.5.1</ecNumber>
    </recommendedName>
</protein>
<feature type="domain" description="NarG-like" evidence="18">
    <location>
        <begin position="6"/>
        <end position="224"/>
    </location>
</feature>
<keyword evidence="5 16" id="KW-0349">Heme</keyword>
<evidence type="ECO:0000256" key="3">
    <source>
        <dbReference type="ARBA" id="ARBA00022448"/>
    </source>
</evidence>
<evidence type="ECO:0000256" key="14">
    <source>
        <dbReference type="ARBA" id="ARBA00048294"/>
    </source>
</evidence>
<dbReference type="EMBL" id="AWGA01000014">
    <property type="protein sequence ID" value="TEA27887.1"/>
    <property type="molecule type" value="Genomic_DNA"/>
</dbReference>
<keyword evidence="7" id="KW-0479">Metal-binding</keyword>
<keyword evidence="6 17" id="KW-0812">Transmembrane</keyword>
<dbReference type="InterPro" id="IPR051936">
    <property type="entry name" value="Heme-iron_electron_transfer"/>
</dbReference>
<evidence type="ECO:0000256" key="4">
    <source>
        <dbReference type="ARBA" id="ARBA00022475"/>
    </source>
</evidence>
<dbReference type="FunFam" id="1.20.950.20:FF:000001">
    <property type="entry name" value="Respiratory nitrate reductase subunit gamma"/>
    <property type="match status" value="1"/>
</dbReference>
<dbReference type="GO" id="GO:0009325">
    <property type="term" value="C:nitrate reductase complex"/>
    <property type="evidence" value="ECO:0007669"/>
    <property type="project" value="InterPro"/>
</dbReference>
<evidence type="ECO:0000256" key="11">
    <source>
        <dbReference type="ARBA" id="ARBA00023004"/>
    </source>
</evidence>
<keyword evidence="13 17" id="KW-0472">Membrane</keyword>
<feature type="transmembrane region" description="Helical" evidence="17">
    <location>
        <begin position="121"/>
        <end position="145"/>
    </location>
</feature>
<keyword evidence="3" id="KW-0813">Transport</keyword>
<evidence type="ECO:0000256" key="15">
    <source>
        <dbReference type="ARBA" id="ARBA00063882"/>
    </source>
</evidence>
<keyword evidence="8" id="KW-0249">Electron transport</keyword>
<evidence type="ECO:0000259" key="18">
    <source>
        <dbReference type="Pfam" id="PF02665"/>
    </source>
</evidence>
<evidence type="ECO:0000256" key="1">
    <source>
        <dbReference type="ARBA" id="ARBA00004651"/>
    </source>
</evidence>
<evidence type="ECO:0000256" key="12">
    <source>
        <dbReference type="ARBA" id="ARBA00023063"/>
    </source>
</evidence>
<dbReference type="GO" id="GO:0160182">
    <property type="term" value="F:nitrate reductase (quinone) activity"/>
    <property type="evidence" value="ECO:0007669"/>
    <property type="project" value="UniProtKB-EC"/>
</dbReference>
<feature type="transmembrane region" description="Helical" evidence="17">
    <location>
        <begin position="88"/>
        <end position="109"/>
    </location>
</feature>
<keyword evidence="12" id="KW-0534">Nitrate assimilation</keyword>
<evidence type="ECO:0000256" key="5">
    <source>
        <dbReference type="ARBA" id="ARBA00022617"/>
    </source>
</evidence>
<dbReference type="RefSeq" id="WP_024495429.1">
    <property type="nucleotide sequence ID" value="NZ_AWGA01000014.1"/>
</dbReference>
<dbReference type="InterPro" id="IPR003816">
    <property type="entry name" value="Nitrate_red_gam"/>
</dbReference>
<feature type="transmembrane region" description="Helical" evidence="17">
    <location>
        <begin position="51"/>
        <end position="76"/>
    </location>
</feature>
<dbReference type="Pfam" id="PF02665">
    <property type="entry name" value="Nitrate_red_gam"/>
    <property type="match status" value="1"/>
</dbReference>
<dbReference type="AlphaFoldDB" id="A0AB94IEG9"/>
<dbReference type="InterPro" id="IPR036197">
    <property type="entry name" value="NarG-like_sf"/>
</dbReference>
<evidence type="ECO:0000256" key="10">
    <source>
        <dbReference type="ARBA" id="ARBA00023002"/>
    </source>
</evidence>